<evidence type="ECO:0000313" key="3">
    <source>
        <dbReference type="EMBL" id="KIJ34148.1"/>
    </source>
</evidence>
<keyword evidence="1" id="KW-1133">Transmembrane helix</keyword>
<gene>
    <name evidence="3" type="ORF">M422DRAFT_52135</name>
</gene>
<feature type="transmembrane region" description="Helical" evidence="1">
    <location>
        <begin position="81"/>
        <end position="102"/>
    </location>
</feature>
<dbReference type="Pfam" id="PF20151">
    <property type="entry name" value="DUF6533"/>
    <property type="match status" value="1"/>
</dbReference>
<accession>A0A0C9TUW3</accession>
<sequence length="393" mass="42775">MSSNSTLPPGGDPAFLAFVQSISDLQSTRYVGFAALGETFLSKPVPQRLIDPQAVLLYDSILAFPAEVKVIWTRQIRLGGILYILGRYSNIISLTLGVVFFIEALNPSLKCAKCLSYLCSALNTSIAVFALAGSLGTRGLLLGRAYAVCLEMRWLKLGVVTLFAFAVGVLAAHIHFAPCNAPDNGVITMLQKYEYPPVERSCIYQMLIHLETLNAISVVLFEAAVVAITVHHAWRERDLLSRVLRRSKAQSLSILFVRQGIVRFIIIFAWTLEASIVQKLVRPGVSGIDSSVESAISTILICRFTLQLLEANAHPNGTTSEGQETNIGSFHAAIRAFDDTIMADFADNGQLLLTEINKESVQTSDSEGPITLPGEAATAGLTLEEYPWLNVSV</sequence>
<feature type="transmembrane region" description="Helical" evidence="1">
    <location>
        <begin position="255"/>
        <end position="272"/>
    </location>
</feature>
<feature type="transmembrane region" description="Helical" evidence="1">
    <location>
        <begin position="154"/>
        <end position="176"/>
    </location>
</feature>
<dbReference type="Proteomes" id="UP000054279">
    <property type="component" value="Unassembled WGS sequence"/>
</dbReference>
<organism evidence="3 4">
    <name type="scientific">Sphaerobolus stellatus (strain SS14)</name>
    <dbReference type="NCBI Taxonomy" id="990650"/>
    <lineage>
        <taxon>Eukaryota</taxon>
        <taxon>Fungi</taxon>
        <taxon>Dikarya</taxon>
        <taxon>Basidiomycota</taxon>
        <taxon>Agaricomycotina</taxon>
        <taxon>Agaricomycetes</taxon>
        <taxon>Phallomycetidae</taxon>
        <taxon>Geastrales</taxon>
        <taxon>Sphaerobolaceae</taxon>
        <taxon>Sphaerobolus</taxon>
    </lineage>
</organism>
<name>A0A0C9TUW3_SPHS4</name>
<evidence type="ECO:0000256" key="1">
    <source>
        <dbReference type="SAM" id="Phobius"/>
    </source>
</evidence>
<protein>
    <submittedName>
        <fullName evidence="3">Unplaced genomic scaffold SPHSTscaffold_128, whole genome shotgun sequence</fullName>
    </submittedName>
</protein>
<keyword evidence="1" id="KW-0812">Transmembrane</keyword>
<evidence type="ECO:0000259" key="2">
    <source>
        <dbReference type="Pfam" id="PF20151"/>
    </source>
</evidence>
<reference evidence="3 4" key="1">
    <citation type="submission" date="2014-06" db="EMBL/GenBank/DDBJ databases">
        <title>Evolutionary Origins and Diversification of the Mycorrhizal Mutualists.</title>
        <authorList>
            <consortium name="DOE Joint Genome Institute"/>
            <consortium name="Mycorrhizal Genomics Consortium"/>
            <person name="Kohler A."/>
            <person name="Kuo A."/>
            <person name="Nagy L.G."/>
            <person name="Floudas D."/>
            <person name="Copeland A."/>
            <person name="Barry K.W."/>
            <person name="Cichocki N."/>
            <person name="Veneault-Fourrey C."/>
            <person name="LaButti K."/>
            <person name="Lindquist E.A."/>
            <person name="Lipzen A."/>
            <person name="Lundell T."/>
            <person name="Morin E."/>
            <person name="Murat C."/>
            <person name="Riley R."/>
            <person name="Ohm R."/>
            <person name="Sun H."/>
            <person name="Tunlid A."/>
            <person name="Henrissat B."/>
            <person name="Grigoriev I.V."/>
            <person name="Hibbett D.S."/>
            <person name="Martin F."/>
        </authorList>
    </citation>
    <scope>NUCLEOTIDE SEQUENCE [LARGE SCALE GENOMIC DNA]</scope>
    <source>
        <strain evidence="3 4">SS14</strain>
    </source>
</reference>
<keyword evidence="1" id="KW-0472">Membrane</keyword>
<dbReference type="AlphaFoldDB" id="A0A0C9TUW3"/>
<evidence type="ECO:0000313" key="4">
    <source>
        <dbReference type="Proteomes" id="UP000054279"/>
    </source>
</evidence>
<feature type="domain" description="DUF6533" evidence="2">
    <location>
        <begin position="54"/>
        <end position="89"/>
    </location>
</feature>
<dbReference type="InterPro" id="IPR045340">
    <property type="entry name" value="DUF6533"/>
</dbReference>
<proteinExistence type="predicted"/>
<feature type="transmembrane region" description="Helical" evidence="1">
    <location>
        <begin position="215"/>
        <end position="234"/>
    </location>
</feature>
<dbReference type="EMBL" id="KN837203">
    <property type="protein sequence ID" value="KIJ34148.1"/>
    <property type="molecule type" value="Genomic_DNA"/>
</dbReference>
<feature type="transmembrane region" description="Helical" evidence="1">
    <location>
        <begin position="122"/>
        <end position="142"/>
    </location>
</feature>
<keyword evidence="4" id="KW-1185">Reference proteome</keyword>
<dbReference type="HOGENOM" id="CLU_065006_0_2_1"/>